<keyword evidence="8" id="KW-0496">Mitochondrion</keyword>
<keyword evidence="4" id="KW-0808">Transferase</keyword>
<dbReference type="InterPro" id="IPR003000">
    <property type="entry name" value="Sirtuin"/>
</dbReference>
<keyword evidence="12" id="KW-1185">Reference proteome</keyword>
<feature type="active site" description="Proton acceptor" evidence="9">
    <location>
        <position position="142"/>
    </location>
</feature>
<evidence type="ECO:0000259" key="10">
    <source>
        <dbReference type="PROSITE" id="PS50305"/>
    </source>
</evidence>
<evidence type="ECO:0000256" key="1">
    <source>
        <dbReference type="ARBA" id="ARBA00001947"/>
    </source>
</evidence>
<sequence length="475" mass="52471">MSGAGVYLGSTLRADKTEFSEKFRNQQSSRNTGFPLRRRPLCKILTLRMASVSDSIRRMSCESPISVPRPQDIFTLSYFKKNPKPFYQVVSQLYGGAYRPTLTHLFIRLLEKKRILNACWTQNVGDLERLAGVSSWRLIQAHGSLDTQRCTTCNSKLDDRKMKQAVVSGEVPICEKRGCKGFVKPDIVFFGETLPLRFWLNLPFLKRADLHLSRHRGYYVPVLLEVRLRSVTVAFELLHSGPPRGAILARPPAVLAARPSLGSDKPTAKRGEDAYLVNIVTTLRGSLLDCRRSPPRRPPTPDYRASSAPSGLTWMLSAGCLATSGINFANDIACRLLYFRRSSAARPPPPTKSPKFANNGVVCPASRASCSITCLSSLSTPPCSGSSCLLPRLNLICTTFKYYSARAAGALLVCDVVAARPLTPPLAWFACTAAPPTPLVLPPLPPSPRLWDASRTPLWVSSGYHYYSVLSWVKI</sequence>
<evidence type="ECO:0000256" key="6">
    <source>
        <dbReference type="ARBA" id="ARBA00022833"/>
    </source>
</evidence>
<evidence type="ECO:0000256" key="5">
    <source>
        <dbReference type="ARBA" id="ARBA00022723"/>
    </source>
</evidence>
<feature type="binding site" evidence="9">
    <location>
        <position position="150"/>
    </location>
    <ligand>
        <name>Zn(2+)</name>
        <dbReference type="ChEBI" id="CHEBI:29105"/>
    </ligand>
</feature>
<feature type="domain" description="Deacetylase sirtuin-type" evidence="10">
    <location>
        <begin position="1"/>
        <end position="286"/>
    </location>
</feature>
<dbReference type="EMBL" id="JARIHO010000055">
    <property type="protein sequence ID" value="KAJ7319059.1"/>
    <property type="molecule type" value="Genomic_DNA"/>
</dbReference>
<evidence type="ECO:0000313" key="12">
    <source>
        <dbReference type="Proteomes" id="UP001218218"/>
    </source>
</evidence>
<keyword evidence="7" id="KW-0520">NAD</keyword>
<feature type="binding site" evidence="9">
    <location>
        <position position="179"/>
    </location>
    <ligand>
        <name>Zn(2+)</name>
        <dbReference type="ChEBI" id="CHEBI:29105"/>
    </ligand>
</feature>
<accession>A0AAD7EGK5</accession>
<dbReference type="Proteomes" id="UP001218218">
    <property type="component" value="Unassembled WGS sequence"/>
</dbReference>
<dbReference type="SUPFAM" id="SSF52467">
    <property type="entry name" value="DHS-like NAD/FAD-binding domain"/>
    <property type="match status" value="1"/>
</dbReference>
<dbReference type="PANTHER" id="PTHR11085:SF6">
    <property type="entry name" value="NAD-DEPENDENT PROTEIN DEACETYLASE SIRTUIN-2"/>
    <property type="match status" value="1"/>
</dbReference>
<dbReference type="Gene3D" id="3.30.1600.10">
    <property type="entry name" value="SIR2/SIRT2 'Small Domain"/>
    <property type="match status" value="1"/>
</dbReference>
<feature type="binding site" evidence="9">
    <location>
        <position position="153"/>
    </location>
    <ligand>
        <name>Zn(2+)</name>
        <dbReference type="ChEBI" id="CHEBI:29105"/>
    </ligand>
</feature>
<dbReference type="Pfam" id="PF02146">
    <property type="entry name" value="SIR2"/>
    <property type="match status" value="1"/>
</dbReference>
<dbReference type="InterPro" id="IPR029035">
    <property type="entry name" value="DHS-like_NAD/FAD-binding_dom"/>
</dbReference>
<keyword evidence="5 9" id="KW-0479">Metal-binding</keyword>
<gene>
    <name evidence="11" type="ORF">DFH08DRAFT_942424</name>
</gene>
<name>A0AAD7EGK5_9AGAR</name>
<comment type="subcellular location">
    <subcellularLocation>
        <location evidence="2">Mitochondrion</location>
    </subcellularLocation>
</comment>
<dbReference type="Gene3D" id="3.40.50.1220">
    <property type="entry name" value="TPP-binding domain"/>
    <property type="match status" value="1"/>
</dbReference>
<evidence type="ECO:0000256" key="2">
    <source>
        <dbReference type="ARBA" id="ARBA00004173"/>
    </source>
</evidence>
<dbReference type="InterPro" id="IPR050134">
    <property type="entry name" value="NAD-dep_sirtuin_deacylases"/>
</dbReference>
<comment type="caution">
    <text evidence="11">The sequence shown here is derived from an EMBL/GenBank/DDBJ whole genome shotgun (WGS) entry which is preliminary data.</text>
</comment>
<dbReference type="GO" id="GO:0046872">
    <property type="term" value="F:metal ion binding"/>
    <property type="evidence" value="ECO:0007669"/>
    <property type="project" value="UniProtKB-KW"/>
</dbReference>
<organism evidence="11 12">
    <name type="scientific">Mycena albidolilacea</name>
    <dbReference type="NCBI Taxonomy" id="1033008"/>
    <lineage>
        <taxon>Eukaryota</taxon>
        <taxon>Fungi</taxon>
        <taxon>Dikarya</taxon>
        <taxon>Basidiomycota</taxon>
        <taxon>Agaricomycotina</taxon>
        <taxon>Agaricomycetes</taxon>
        <taxon>Agaricomycetidae</taxon>
        <taxon>Agaricales</taxon>
        <taxon>Marasmiineae</taxon>
        <taxon>Mycenaceae</taxon>
        <taxon>Mycena</taxon>
    </lineage>
</organism>
<protein>
    <submittedName>
        <fullName evidence="11">DHS-like NAD/FAD-binding domain-containing protein</fullName>
    </submittedName>
</protein>
<dbReference type="InterPro" id="IPR026591">
    <property type="entry name" value="Sirtuin_cat_small_dom_sf"/>
</dbReference>
<evidence type="ECO:0000313" key="11">
    <source>
        <dbReference type="EMBL" id="KAJ7319059.1"/>
    </source>
</evidence>
<feature type="binding site" evidence="9">
    <location>
        <position position="174"/>
    </location>
    <ligand>
        <name>Zn(2+)</name>
        <dbReference type="ChEBI" id="CHEBI:29105"/>
    </ligand>
</feature>
<comment type="similarity">
    <text evidence="3">Belongs to the sirtuin family. Class I subfamily.</text>
</comment>
<comment type="cofactor">
    <cofactor evidence="1">
        <name>Zn(2+)</name>
        <dbReference type="ChEBI" id="CHEBI:29105"/>
    </cofactor>
</comment>
<evidence type="ECO:0000256" key="4">
    <source>
        <dbReference type="ARBA" id="ARBA00022679"/>
    </source>
</evidence>
<dbReference type="AlphaFoldDB" id="A0AAD7EGK5"/>
<proteinExistence type="inferred from homology"/>
<reference evidence="11" key="1">
    <citation type="submission" date="2023-03" db="EMBL/GenBank/DDBJ databases">
        <title>Massive genome expansion in bonnet fungi (Mycena s.s.) driven by repeated elements and novel gene families across ecological guilds.</title>
        <authorList>
            <consortium name="Lawrence Berkeley National Laboratory"/>
            <person name="Harder C.B."/>
            <person name="Miyauchi S."/>
            <person name="Viragh M."/>
            <person name="Kuo A."/>
            <person name="Thoen E."/>
            <person name="Andreopoulos B."/>
            <person name="Lu D."/>
            <person name="Skrede I."/>
            <person name="Drula E."/>
            <person name="Henrissat B."/>
            <person name="Morin E."/>
            <person name="Kohler A."/>
            <person name="Barry K."/>
            <person name="LaButti K."/>
            <person name="Morin E."/>
            <person name="Salamov A."/>
            <person name="Lipzen A."/>
            <person name="Mereny Z."/>
            <person name="Hegedus B."/>
            <person name="Baldrian P."/>
            <person name="Stursova M."/>
            <person name="Weitz H."/>
            <person name="Taylor A."/>
            <person name="Grigoriev I.V."/>
            <person name="Nagy L.G."/>
            <person name="Martin F."/>
            <person name="Kauserud H."/>
        </authorList>
    </citation>
    <scope>NUCLEOTIDE SEQUENCE</scope>
    <source>
        <strain evidence="11">CBHHK002</strain>
    </source>
</reference>
<dbReference type="GO" id="GO:0017136">
    <property type="term" value="F:histone deacetylase activity, NAD-dependent"/>
    <property type="evidence" value="ECO:0007669"/>
    <property type="project" value="TreeGrafter"/>
</dbReference>
<dbReference type="PROSITE" id="PS50305">
    <property type="entry name" value="SIRTUIN"/>
    <property type="match status" value="1"/>
</dbReference>
<dbReference type="GO" id="GO:0070403">
    <property type="term" value="F:NAD+ binding"/>
    <property type="evidence" value="ECO:0007669"/>
    <property type="project" value="InterPro"/>
</dbReference>
<dbReference type="GO" id="GO:0005739">
    <property type="term" value="C:mitochondrion"/>
    <property type="evidence" value="ECO:0007669"/>
    <property type="project" value="UniProtKB-SubCell"/>
</dbReference>
<dbReference type="GO" id="GO:0005634">
    <property type="term" value="C:nucleus"/>
    <property type="evidence" value="ECO:0007669"/>
    <property type="project" value="TreeGrafter"/>
</dbReference>
<evidence type="ECO:0000256" key="8">
    <source>
        <dbReference type="ARBA" id="ARBA00023128"/>
    </source>
</evidence>
<evidence type="ECO:0000256" key="9">
    <source>
        <dbReference type="PROSITE-ProRule" id="PRU00236"/>
    </source>
</evidence>
<dbReference type="PANTHER" id="PTHR11085">
    <property type="entry name" value="NAD-DEPENDENT PROTEIN DEACYLASE SIRTUIN-5, MITOCHONDRIAL-RELATED"/>
    <property type="match status" value="1"/>
</dbReference>
<evidence type="ECO:0000256" key="3">
    <source>
        <dbReference type="ARBA" id="ARBA00006924"/>
    </source>
</evidence>
<dbReference type="InterPro" id="IPR026590">
    <property type="entry name" value="Ssirtuin_cat_dom"/>
</dbReference>
<keyword evidence="6 9" id="KW-0862">Zinc</keyword>
<evidence type="ECO:0000256" key="7">
    <source>
        <dbReference type="ARBA" id="ARBA00023027"/>
    </source>
</evidence>